<keyword evidence="4 6" id="KW-0067">ATP-binding</keyword>
<keyword evidence="6" id="KW-0963">Cytoplasm</keyword>
<keyword evidence="2 6" id="KW-0819">tRNA processing</keyword>
<dbReference type="NCBIfam" id="TIGR02432">
    <property type="entry name" value="lysidine_TilS_N"/>
    <property type="match status" value="1"/>
</dbReference>
<evidence type="ECO:0000256" key="3">
    <source>
        <dbReference type="ARBA" id="ARBA00022741"/>
    </source>
</evidence>
<comment type="subcellular location">
    <subcellularLocation>
        <location evidence="6">Cytoplasm</location>
    </subcellularLocation>
</comment>
<dbReference type="InterPro" id="IPR011063">
    <property type="entry name" value="TilS/TtcA_N"/>
</dbReference>
<dbReference type="EC" id="6.3.4.19" evidence="6"/>
<name>A0ABY7BVA5_9HYPH</name>
<organism evidence="8 9">
    <name type="scientific">Jiella pelagia</name>
    <dbReference type="NCBI Taxonomy" id="2986949"/>
    <lineage>
        <taxon>Bacteria</taxon>
        <taxon>Pseudomonadati</taxon>
        <taxon>Pseudomonadota</taxon>
        <taxon>Alphaproteobacteria</taxon>
        <taxon>Hyphomicrobiales</taxon>
        <taxon>Aurantimonadaceae</taxon>
        <taxon>Jiella</taxon>
    </lineage>
</organism>
<evidence type="ECO:0000313" key="9">
    <source>
        <dbReference type="Proteomes" id="UP001164020"/>
    </source>
</evidence>
<dbReference type="InterPro" id="IPR012795">
    <property type="entry name" value="tRNA_Ile_lys_synt_N"/>
</dbReference>
<keyword evidence="1 6" id="KW-0436">Ligase</keyword>
<keyword evidence="3 6" id="KW-0547">Nucleotide-binding</keyword>
<gene>
    <name evidence="6 8" type="primary">tilS</name>
    <name evidence="8" type="ORF">OH818_17450</name>
</gene>
<dbReference type="GO" id="GO:0032267">
    <property type="term" value="F:tRNA(Ile)-lysidine synthase activity"/>
    <property type="evidence" value="ECO:0007669"/>
    <property type="project" value="UniProtKB-EC"/>
</dbReference>
<accession>A0ABY7BVA5</accession>
<sequence>MPEPGGNGSAAAPSAAPLASSDRILLGAFDDVVAAATRRVGPISGILLAVSGGPDSLALLLAASAWRQSLGCAAPQLGVATVDHRLRPASTDEAAFVAATAAGHGLPHETLTWTPEARSGNLSARAREARYALLLSHARRHGLDLVLTAHHLDDDIETHVIRRQNGGDFAAAAGMRSLRGLGPDVWLGRPFLDIGRDKLVAVAAAAGIVAVDDPSNRDRRYDRARIRLDLAEDPRLRARALGNLRRCKRARGSAERALASLIAGLDSSKRLVFAEDGAIRVQRAVCSDLPQRCAAHLLSRAIVAAAGASSPPSGHAVREVLIWLRKKTSQETARTLGGTVISIEGGDAVFKREFGRGGIAALPIVSAEALSGRFAAGMEWPIVYDGRFVVDAGPWRSVPGARIVPLGLLGKGGARLRACPVVIDADGVPCAALAPAARRLGPGVADLVSRPLAPHLFWRDLDFSRSLTASTP</sequence>
<dbReference type="InterPro" id="IPR014729">
    <property type="entry name" value="Rossmann-like_a/b/a_fold"/>
</dbReference>
<dbReference type="SUPFAM" id="SSF52402">
    <property type="entry name" value="Adenine nucleotide alpha hydrolases-like"/>
    <property type="match status" value="1"/>
</dbReference>
<feature type="binding site" evidence="6">
    <location>
        <begin position="51"/>
        <end position="56"/>
    </location>
    <ligand>
        <name>ATP</name>
        <dbReference type="ChEBI" id="CHEBI:30616"/>
    </ligand>
</feature>
<keyword evidence="9" id="KW-1185">Reference proteome</keyword>
<dbReference type="PANTHER" id="PTHR43033:SF1">
    <property type="entry name" value="TRNA(ILE)-LYSIDINE SYNTHASE-RELATED"/>
    <property type="match status" value="1"/>
</dbReference>
<dbReference type="CDD" id="cd01992">
    <property type="entry name" value="TilS_N"/>
    <property type="match status" value="1"/>
</dbReference>
<dbReference type="Gene3D" id="3.40.50.620">
    <property type="entry name" value="HUPs"/>
    <property type="match status" value="1"/>
</dbReference>
<evidence type="ECO:0000256" key="1">
    <source>
        <dbReference type="ARBA" id="ARBA00022598"/>
    </source>
</evidence>
<evidence type="ECO:0000256" key="6">
    <source>
        <dbReference type="HAMAP-Rule" id="MF_01161"/>
    </source>
</evidence>
<feature type="domain" description="tRNA(Ile)-lysidine/2-thiocytidine synthase N-terminal" evidence="7">
    <location>
        <begin position="46"/>
        <end position="227"/>
    </location>
</feature>
<dbReference type="InterPro" id="IPR012094">
    <property type="entry name" value="tRNA_Ile_lys_synt"/>
</dbReference>
<comment type="function">
    <text evidence="6">Ligates lysine onto the cytidine present at position 34 of the AUA codon-specific tRNA(Ile) that contains the anticodon CAU, in an ATP-dependent manner. Cytidine is converted to lysidine, thus changing the amino acid specificity of the tRNA from methionine to isoleucine.</text>
</comment>
<comment type="similarity">
    <text evidence="6">Belongs to the tRNA(Ile)-lysidine synthase family.</text>
</comment>
<reference evidence="8" key="1">
    <citation type="submission" date="2022-12" db="EMBL/GenBank/DDBJ databases">
        <title>Jiella pelagia sp. nov., isolated from phosphonate enriched culture of Northwest Pacific surface seawater.</title>
        <authorList>
            <person name="Shin D.Y."/>
            <person name="Hwang C.Y."/>
        </authorList>
    </citation>
    <scope>NUCLEOTIDE SEQUENCE</scope>
    <source>
        <strain evidence="8">HL-NP1</strain>
    </source>
</reference>
<evidence type="ECO:0000313" key="8">
    <source>
        <dbReference type="EMBL" id="WAP67331.1"/>
    </source>
</evidence>
<dbReference type="PANTHER" id="PTHR43033">
    <property type="entry name" value="TRNA(ILE)-LYSIDINE SYNTHASE-RELATED"/>
    <property type="match status" value="1"/>
</dbReference>
<evidence type="ECO:0000256" key="2">
    <source>
        <dbReference type="ARBA" id="ARBA00022694"/>
    </source>
</evidence>
<evidence type="ECO:0000256" key="5">
    <source>
        <dbReference type="ARBA" id="ARBA00048539"/>
    </source>
</evidence>
<comment type="domain">
    <text evidence="6">The N-terminal region contains the highly conserved SGGXDS motif, predicted to be a P-loop motif involved in ATP binding.</text>
</comment>
<dbReference type="EMBL" id="CP114029">
    <property type="protein sequence ID" value="WAP67331.1"/>
    <property type="molecule type" value="Genomic_DNA"/>
</dbReference>
<proteinExistence type="inferred from homology"/>
<dbReference type="HAMAP" id="MF_01161">
    <property type="entry name" value="tRNA_Ile_lys_synt"/>
    <property type="match status" value="1"/>
</dbReference>
<dbReference type="RefSeq" id="WP_268879787.1">
    <property type="nucleotide sequence ID" value="NZ_CP114029.1"/>
</dbReference>
<protein>
    <recommendedName>
        <fullName evidence="6">tRNA(Ile)-lysidine synthase</fullName>
        <ecNumber evidence="6">6.3.4.19</ecNumber>
    </recommendedName>
    <alternativeName>
        <fullName evidence="6">tRNA(Ile)-2-lysyl-cytidine synthase</fullName>
    </alternativeName>
    <alternativeName>
        <fullName evidence="6">tRNA(Ile)-lysidine synthetase</fullName>
    </alternativeName>
</protein>
<evidence type="ECO:0000256" key="4">
    <source>
        <dbReference type="ARBA" id="ARBA00022840"/>
    </source>
</evidence>
<dbReference type="Proteomes" id="UP001164020">
    <property type="component" value="Chromosome"/>
</dbReference>
<dbReference type="Pfam" id="PF01171">
    <property type="entry name" value="ATP_bind_3"/>
    <property type="match status" value="1"/>
</dbReference>
<evidence type="ECO:0000259" key="7">
    <source>
        <dbReference type="Pfam" id="PF01171"/>
    </source>
</evidence>
<comment type="catalytic activity">
    <reaction evidence="5 6">
        <text>cytidine(34) in tRNA(Ile2) + L-lysine + ATP = lysidine(34) in tRNA(Ile2) + AMP + diphosphate + H(+)</text>
        <dbReference type="Rhea" id="RHEA:43744"/>
        <dbReference type="Rhea" id="RHEA-COMP:10625"/>
        <dbReference type="Rhea" id="RHEA-COMP:10670"/>
        <dbReference type="ChEBI" id="CHEBI:15378"/>
        <dbReference type="ChEBI" id="CHEBI:30616"/>
        <dbReference type="ChEBI" id="CHEBI:32551"/>
        <dbReference type="ChEBI" id="CHEBI:33019"/>
        <dbReference type="ChEBI" id="CHEBI:82748"/>
        <dbReference type="ChEBI" id="CHEBI:83665"/>
        <dbReference type="ChEBI" id="CHEBI:456215"/>
        <dbReference type="EC" id="6.3.4.19"/>
    </reaction>
</comment>